<evidence type="ECO:0000256" key="6">
    <source>
        <dbReference type="RuleBase" id="RU000481"/>
    </source>
</evidence>
<evidence type="ECO:0000256" key="3">
    <source>
        <dbReference type="ARBA" id="ARBA00022576"/>
    </source>
</evidence>
<dbReference type="FunFam" id="3.40.640.10:FF:000033">
    <property type="entry name" value="Aspartate aminotransferase"/>
    <property type="match status" value="1"/>
</dbReference>
<dbReference type="PROSITE" id="PS00105">
    <property type="entry name" value="AA_TRANSFER_CLASS_1"/>
    <property type="match status" value="1"/>
</dbReference>
<dbReference type="GO" id="GO:0030170">
    <property type="term" value="F:pyridoxal phosphate binding"/>
    <property type="evidence" value="ECO:0007669"/>
    <property type="project" value="InterPro"/>
</dbReference>
<dbReference type="PANTHER" id="PTHR46383">
    <property type="entry name" value="ASPARTATE AMINOTRANSFERASE"/>
    <property type="match status" value="1"/>
</dbReference>
<dbReference type="Gene3D" id="3.90.1150.10">
    <property type="entry name" value="Aspartate Aminotransferase, domain 1"/>
    <property type="match status" value="1"/>
</dbReference>
<dbReference type="GO" id="GO:0008483">
    <property type="term" value="F:transaminase activity"/>
    <property type="evidence" value="ECO:0007669"/>
    <property type="project" value="UniProtKB-KW"/>
</dbReference>
<dbReference type="InterPro" id="IPR050596">
    <property type="entry name" value="AspAT/PAT-like"/>
</dbReference>
<dbReference type="PANTHER" id="PTHR46383:SF1">
    <property type="entry name" value="ASPARTATE AMINOTRANSFERASE"/>
    <property type="match status" value="1"/>
</dbReference>
<reference evidence="8" key="1">
    <citation type="submission" date="2020-04" db="EMBL/GenBank/DDBJ databases">
        <authorList>
            <person name="Zhang T."/>
        </authorList>
    </citation>
    <scope>NUCLEOTIDE SEQUENCE</scope>
    <source>
        <strain evidence="8">HKST-UBA01</strain>
    </source>
</reference>
<dbReference type="GO" id="GO:0006520">
    <property type="term" value="P:amino acid metabolic process"/>
    <property type="evidence" value="ECO:0007669"/>
    <property type="project" value="InterPro"/>
</dbReference>
<evidence type="ECO:0000256" key="4">
    <source>
        <dbReference type="ARBA" id="ARBA00022679"/>
    </source>
</evidence>
<reference evidence="8" key="2">
    <citation type="journal article" date="2021" name="Microbiome">
        <title>Successional dynamics and alternative stable states in a saline activated sludge microbial community over 9 years.</title>
        <authorList>
            <person name="Wang Y."/>
            <person name="Ye J."/>
            <person name="Ju F."/>
            <person name="Liu L."/>
            <person name="Boyd J.A."/>
            <person name="Deng Y."/>
            <person name="Parks D.H."/>
            <person name="Jiang X."/>
            <person name="Yin X."/>
            <person name="Woodcroft B.J."/>
            <person name="Tyson G.W."/>
            <person name="Hugenholtz P."/>
            <person name="Polz M.F."/>
            <person name="Zhang T."/>
        </authorList>
    </citation>
    <scope>NUCLEOTIDE SEQUENCE</scope>
    <source>
        <strain evidence="8">HKST-UBA01</strain>
    </source>
</reference>
<accession>A0A956RQU6</accession>
<dbReference type="AlphaFoldDB" id="A0A956RQU6"/>
<keyword evidence="4 6" id="KW-0808">Transferase</keyword>
<dbReference type="InterPro" id="IPR015421">
    <property type="entry name" value="PyrdxlP-dep_Trfase_major"/>
</dbReference>
<keyword evidence="5" id="KW-0663">Pyridoxal phosphate</keyword>
<proteinExistence type="inferred from homology"/>
<feature type="domain" description="Aminotransferase class I/classII large" evidence="7">
    <location>
        <begin position="31"/>
        <end position="387"/>
    </location>
</feature>
<dbReference type="EMBL" id="JAGQHR010000977">
    <property type="protein sequence ID" value="MCA9730076.1"/>
    <property type="molecule type" value="Genomic_DNA"/>
</dbReference>
<comment type="similarity">
    <text evidence="2 6">Belongs to the class-I pyridoxal-phosphate-dependent aminotransferase family.</text>
</comment>
<protein>
    <recommendedName>
        <fullName evidence="6">Aminotransferase</fullName>
        <ecNumber evidence="6">2.6.1.-</ecNumber>
    </recommendedName>
</protein>
<evidence type="ECO:0000256" key="2">
    <source>
        <dbReference type="ARBA" id="ARBA00007441"/>
    </source>
</evidence>
<dbReference type="CDD" id="cd00609">
    <property type="entry name" value="AAT_like"/>
    <property type="match status" value="1"/>
</dbReference>
<dbReference type="InterPro" id="IPR015422">
    <property type="entry name" value="PyrdxlP-dep_Trfase_small"/>
</dbReference>
<evidence type="ECO:0000256" key="1">
    <source>
        <dbReference type="ARBA" id="ARBA00001933"/>
    </source>
</evidence>
<dbReference type="InterPro" id="IPR004839">
    <property type="entry name" value="Aminotransferase_I/II_large"/>
</dbReference>
<dbReference type="InterPro" id="IPR004838">
    <property type="entry name" value="NHTrfase_class1_PyrdxlP-BS"/>
</dbReference>
<dbReference type="Proteomes" id="UP000697710">
    <property type="component" value="Unassembled WGS sequence"/>
</dbReference>
<dbReference type="Pfam" id="PF00155">
    <property type="entry name" value="Aminotran_1_2"/>
    <property type="match status" value="1"/>
</dbReference>
<comment type="caution">
    <text evidence="8">The sequence shown here is derived from an EMBL/GenBank/DDBJ whole genome shotgun (WGS) entry which is preliminary data.</text>
</comment>
<dbReference type="Gene3D" id="3.40.640.10">
    <property type="entry name" value="Type I PLP-dependent aspartate aminotransferase-like (Major domain)"/>
    <property type="match status" value="1"/>
</dbReference>
<dbReference type="SUPFAM" id="SSF53383">
    <property type="entry name" value="PLP-dependent transferases"/>
    <property type="match status" value="1"/>
</dbReference>
<comment type="cofactor">
    <cofactor evidence="1 6">
        <name>pyridoxal 5'-phosphate</name>
        <dbReference type="ChEBI" id="CHEBI:597326"/>
    </cofactor>
</comment>
<dbReference type="EC" id="2.6.1.-" evidence="6"/>
<name>A0A956RQU6_UNCEI</name>
<evidence type="ECO:0000313" key="8">
    <source>
        <dbReference type="EMBL" id="MCA9730076.1"/>
    </source>
</evidence>
<gene>
    <name evidence="8" type="ORF">KC729_20500</name>
</gene>
<evidence type="ECO:0000313" key="9">
    <source>
        <dbReference type="Proteomes" id="UP000697710"/>
    </source>
</evidence>
<sequence length="398" mass="42203">MRPSRLAQSVAMSETLAIDEKVRALQAAGTKVYGFGAGQPDAPTPEVACEAGIAAIRGGRTRYTSAAGTIELRRAICQKLARENGLAYEPDEILVTAGAKQAIFMALAVLVDPGDEVLVPAPYWVSYPSQIRMLGAVPKVVATDESTGFKLTPGMLHAAVSPRSRVLILNSPSNPTGAVYTPDEMKAVVGAALEHDLAIVSDEIYERILFGDARHVSPASLSAQARERTGVVNGASKAYSMTGWRIGYLAAPREWIAKATAVQSHFCGNACSISQDAAAAALDQGADAVAAMVESFARRRDRVVALLGRAPDLELCPPEGAFYAFPDVSAYFGRSIQGRRIANDVDLAGYLLEEAHAAFVPGSGFGSDRHLRLSFACADAVIEEGLDATIRALEKLKR</sequence>
<dbReference type="InterPro" id="IPR015424">
    <property type="entry name" value="PyrdxlP-dep_Trfase"/>
</dbReference>
<dbReference type="PRINTS" id="PR00753">
    <property type="entry name" value="ACCSYNTHASE"/>
</dbReference>
<evidence type="ECO:0000259" key="7">
    <source>
        <dbReference type="Pfam" id="PF00155"/>
    </source>
</evidence>
<keyword evidence="3 6" id="KW-0032">Aminotransferase</keyword>
<organism evidence="8 9">
    <name type="scientific">Eiseniibacteriota bacterium</name>
    <dbReference type="NCBI Taxonomy" id="2212470"/>
    <lineage>
        <taxon>Bacteria</taxon>
        <taxon>Candidatus Eiseniibacteriota</taxon>
    </lineage>
</organism>
<evidence type="ECO:0000256" key="5">
    <source>
        <dbReference type="ARBA" id="ARBA00022898"/>
    </source>
</evidence>